<feature type="compositionally biased region" description="Basic and acidic residues" evidence="1">
    <location>
        <begin position="147"/>
        <end position="160"/>
    </location>
</feature>
<accession>A0A4V1IQW5</accession>
<feature type="region of interest" description="Disordered" evidence="1">
    <location>
        <begin position="140"/>
        <end position="160"/>
    </location>
</feature>
<evidence type="ECO:0000256" key="1">
    <source>
        <dbReference type="SAM" id="MobiDB-lite"/>
    </source>
</evidence>
<dbReference type="EMBL" id="KZ997028">
    <property type="protein sequence ID" value="RKO87977.1"/>
    <property type="molecule type" value="Genomic_DNA"/>
</dbReference>
<keyword evidence="3" id="KW-1185">Reference proteome</keyword>
<proteinExistence type="predicted"/>
<reference evidence="3" key="1">
    <citation type="journal article" date="2018" name="Nat. Microbiol.">
        <title>Leveraging single-cell genomics to expand the fungal tree of life.</title>
        <authorList>
            <person name="Ahrendt S.R."/>
            <person name="Quandt C.A."/>
            <person name="Ciobanu D."/>
            <person name="Clum A."/>
            <person name="Salamov A."/>
            <person name="Andreopoulos B."/>
            <person name="Cheng J.F."/>
            <person name="Woyke T."/>
            <person name="Pelin A."/>
            <person name="Henrissat B."/>
            <person name="Reynolds N.K."/>
            <person name="Benny G.L."/>
            <person name="Smith M.E."/>
            <person name="James T.Y."/>
            <person name="Grigoriev I.V."/>
        </authorList>
    </citation>
    <scope>NUCLEOTIDE SEQUENCE [LARGE SCALE GENOMIC DNA]</scope>
</reference>
<sequence>MGRPRSIGAFGLSYLRDVGNGGGGMGRDKNVHQHWRGSEGERGAAFLAKLSNKMGAWWHGDENKETRAQRTARPIYGNSSCRDATGSRWLHVTTVNNPPSWLLPVRKRSEWRIDYGMGWGVPLLSPNSWRRPSLLTDDGTVFLNSKPETKHRGVDDGDEQ</sequence>
<dbReference type="Proteomes" id="UP000269721">
    <property type="component" value="Unassembled WGS sequence"/>
</dbReference>
<protein>
    <submittedName>
        <fullName evidence="2">Uncharacterized protein</fullName>
    </submittedName>
</protein>
<evidence type="ECO:0000313" key="3">
    <source>
        <dbReference type="Proteomes" id="UP000269721"/>
    </source>
</evidence>
<organism evidence="2 3">
    <name type="scientific">Blyttiomyces helicus</name>
    <dbReference type="NCBI Taxonomy" id="388810"/>
    <lineage>
        <taxon>Eukaryota</taxon>
        <taxon>Fungi</taxon>
        <taxon>Fungi incertae sedis</taxon>
        <taxon>Chytridiomycota</taxon>
        <taxon>Chytridiomycota incertae sedis</taxon>
        <taxon>Chytridiomycetes</taxon>
        <taxon>Chytridiomycetes incertae sedis</taxon>
        <taxon>Blyttiomyces</taxon>
    </lineage>
</organism>
<gene>
    <name evidence="2" type="ORF">BDK51DRAFT_30573</name>
</gene>
<evidence type="ECO:0000313" key="2">
    <source>
        <dbReference type="EMBL" id="RKO87977.1"/>
    </source>
</evidence>
<name>A0A4V1IQW5_9FUNG</name>
<dbReference type="AlphaFoldDB" id="A0A4V1IQW5"/>